<reference evidence="3" key="1">
    <citation type="submission" date="2023-07" db="EMBL/GenBank/DDBJ databases">
        <title>Shewanella mangrovi sp. nov., an acetaldehyde- degrading bacterium isolated from mangrove sediment.</title>
        <authorList>
            <person name="Liu Y."/>
        </authorList>
    </citation>
    <scope>NUCLEOTIDE SEQUENCE [LARGE SCALE GENOMIC DNA]</scope>
    <source>
        <strain evidence="3">C32</strain>
    </source>
</reference>
<evidence type="ECO:0000313" key="3">
    <source>
        <dbReference type="Proteomes" id="UP001201549"/>
    </source>
</evidence>
<feature type="domain" description="Co-chaperone DjlA N-terminal" evidence="1">
    <location>
        <begin position="26"/>
        <end position="142"/>
    </location>
</feature>
<dbReference type="Gene3D" id="1.10.3680.10">
    <property type="entry name" value="TerB-like"/>
    <property type="match status" value="1"/>
</dbReference>
<dbReference type="CDD" id="cd07313">
    <property type="entry name" value="terB_like_2"/>
    <property type="match status" value="1"/>
</dbReference>
<accession>A0ABT2FN54</accession>
<keyword evidence="3" id="KW-1185">Reference proteome</keyword>
<dbReference type="EMBL" id="JAKOGG010000012">
    <property type="protein sequence ID" value="MCS4557769.1"/>
    <property type="molecule type" value="Genomic_DNA"/>
</dbReference>
<gene>
    <name evidence="2" type="ORF">L9G74_15070</name>
</gene>
<proteinExistence type="predicted"/>
<evidence type="ECO:0000313" key="2">
    <source>
        <dbReference type="EMBL" id="MCS4557769.1"/>
    </source>
</evidence>
<evidence type="ECO:0000259" key="1">
    <source>
        <dbReference type="Pfam" id="PF05099"/>
    </source>
</evidence>
<name>A0ABT2FN54_9GAMM</name>
<comment type="caution">
    <text evidence="2">The sequence shown here is derived from an EMBL/GenBank/DDBJ whole genome shotgun (WGS) entry which is preliminary data.</text>
</comment>
<dbReference type="InterPro" id="IPR029024">
    <property type="entry name" value="TerB-like"/>
</dbReference>
<protein>
    <submittedName>
        <fullName evidence="2">TerB family tellurite resistance protein</fullName>
    </submittedName>
</protein>
<sequence>MIAKLKQFLSELQETPNPEQQAHQLRLAAACMLLEVVFADEEMSADEASMLPTLLAQTLDIDSTEAQALIEEAKQRGSAATSLFEFTSVINDNFSIEQKQQLVLAMWQIAYADGHLCQYEDQIIRRCADLLYLKHSELIQLRNKAMA</sequence>
<dbReference type="SUPFAM" id="SSF158682">
    <property type="entry name" value="TerB-like"/>
    <property type="match status" value="1"/>
</dbReference>
<dbReference type="InterPro" id="IPR007791">
    <property type="entry name" value="DjlA_N"/>
</dbReference>
<dbReference type="Proteomes" id="UP001201549">
    <property type="component" value="Unassembled WGS sequence"/>
</dbReference>
<dbReference type="Pfam" id="PF05099">
    <property type="entry name" value="TerB"/>
    <property type="match status" value="1"/>
</dbReference>
<dbReference type="RefSeq" id="WP_238897245.1">
    <property type="nucleotide sequence ID" value="NZ_JAKOGG010000012.1"/>
</dbReference>
<organism evidence="2 3">
    <name type="scientific">Shewanella electrica</name>
    <dbReference type="NCBI Taxonomy" id="515560"/>
    <lineage>
        <taxon>Bacteria</taxon>
        <taxon>Pseudomonadati</taxon>
        <taxon>Pseudomonadota</taxon>
        <taxon>Gammaproteobacteria</taxon>
        <taxon>Alteromonadales</taxon>
        <taxon>Shewanellaceae</taxon>
        <taxon>Shewanella</taxon>
    </lineage>
</organism>